<organism evidence="1 2">
    <name type="scientific">Leucobacter denitrificans</name>
    <dbReference type="NCBI Taxonomy" id="683042"/>
    <lineage>
        <taxon>Bacteria</taxon>
        <taxon>Bacillati</taxon>
        <taxon>Actinomycetota</taxon>
        <taxon>Actinomycetes</taxon>
        <taxon>Micrococcales</taxon>
        <taxon>Microbacteriaceae</taxon>
        <taxon>Leucobacter</taxon>
    </lineage>
</organism>
<sequence>MSAPAFAAPGDPLVIDSDTTTFTAGSWGSGINFTLTLPEGVTEATVMVGSGGANGSGLIGDALEVIDEDADGTVEGTYVPPAESSPVAPDADGYPYYSLTANYTYVVDGTTEYVYADDIELTILDGASVTGPARVTAAQLESAEGVAPQFAGFLPDETLNGTIEIMSEANDWEYETIGDFSTTVGADGAGSGALWVTGAQVGDFIRVVAAGDASTVTYYAEVISADAPTTPEAPVAPTAPERIETAA</sequence>
<dbReference type="Proteomes" id="UP000515934">
    <property type="component" value="Chromosome"/>
</dbReference>
<reference evidence="1 2" key="1">
    <citation type="submission" date="2020-08" db="EMBL/GenBank/DDBJ databases">
        <title>Genome sequence of Leucobacter denitrificans KACC 14055T.</title>
        <authorList>
            <person name="Hyun D.-W."/>
            <person name="Bae J.-W."/>
        </authorList>
    </citation>
    <scope>NUCLEOTIDE SEQUENCE [LARGE SCALE GENOMIC DNA]</scope>
    <source>
        <strain evidence="1 2">KACC 14055</strain>
    </source>
</reference>
<keyword evidence="2" id="KW-1185">Reference proteome</keyword>
<dbReference type="EMBL" id="CP060716">
    <property type="protein sequence ID" value="QNN63690.1"/>
    <property type="molecule type" value="Genomic_DNA"/>
</dbReference>
<accession>A0A7G9S765</accession>
<name>A0A7G9S765_9MICO</name>
<dbReference type="KEGG" id="ldn:H9L06_05190"/>
<evidence type="ECO:0000313" key="1">
    <source>
        <dbReference type="EMBL" id="QNN63690.1"/>
    </source>
</evidence>
<protein>
    <submittedName>
        <fullName evidence="1">Uncharacterized protein</fullName>
    </submittedName>
</protein>
<evidence type="ECO:0000313" key="2">
    <source>
        <dbReference type="Proteomes" id="UP000515934"/>
    </source>
</evidence>
<dbReference type="RefSeq" id="WP_187556148.1">
    <property type="nucleotide sequence ID" value="NZ_CP060716.1"/>
</dbReference>
<dbReference type="AlphaFoldDB" id="A0A7G9S765"/>
<gene>
    <name evidence="1" type="ORF">H9L06_05190</name>
</gene>
<proteinExistence type="predicted"/>